<dbReference type="InterPro" id="IPR051055">
    <property type="entry name" value="PIF1_helicase"/>
</dbReference>
<comment type="similarity">
    <text evidence="9">Belongs to the helicase family.</text>
</comment>
<keyword evidence="2 9" id="KW-0227">DNA damage</keyword>
<dbReference type="AlphaFoldDB" id="A0A9P5XZW5"/>
<evidence type="ECO:0000259" key="10">
    <source>
        <dbReference type="Pfam" id="PF05970"/>
    </source>
</evidence>
<evidence type="ECO:0000256" key="7">
    <source>
        <dbReference type="ARBA" id="ARBA00023204"/>
    </source>
</evidence>
<proteinExistence type="inferred from homology"/>
<dbReference type="Gene3D" id="3.40.50.300">
    <property type="entry name" value="P-loop containing nucleotide triphosphate hydrolases"/>
    <property type="match status" value="1"/>
</dbReference>
<dbReference type="GO" id="GO:0006281">
    <property type="term" value="P:DNA repair"/>
    <property type="evidence" value="ECO:0007669"/>
    <property type="project" value="UniProtKB-KW"/>
</dbReference>
<keyword evidence="13" id="KW-1185">Reference proteome</keyword>
<dbReference type="GO" id="GO:0043139">
    <property type="term" value="F:5'-3' DNA helicase activity"/>
    <property type="evidence" value="ECO:0007669"/>
    <property type="project" value="UniProtKB-EC"/>
</dbReference>
<name>A0A9P5XZW5_9AGAR</name>
<dbReference type="EMBL" id="MU150332">
    <property type="protein sequence ID" value="KAF9458731.1"/>
    <property type="molecule type" value="Genomic_DNA"/>
</dbReference>
<evidence type="ECO:0000256" key="3">
    <source>
        <dbReference type="ARBA" id="ARBA00022801"/>
    </source>
</evidence>
<gene>
    <name evidence="12" type="ORF">BDZ94DRAFT_69221</name>
</gene>
<keyword evidence="5 9" id="KW-0067">ATP-binding</keyword>
<dbReference type="Pfam" id="PF21530">
    <property type="entry name" value="Pif1_2B_dom"/>
    <property type="match status" value="1"/>
</dbReference>
<keyword evidence="6" id="KW-0238">DNA-binding</keyword>
<evidence type="ECO:0000259" key="11">
    <source>
        <dbReference type="Pfam" id="PF21530"/>
    </source>
</evidence>
<comment type="catalytic activity">
    <reaction evidence="9">
        <text>ATP + H2O = ADP + phosphate + H(+)</text>
        <dbReference type="Rhea" id="RHEA:13065"/>
        <dbReference type="ChEBI" id="CHEBI:15377"/>
        <dbReference type="ChEBI" id="CHEBI:15378"/>
        <dbReference type="ChEBI" id="CHEBI:30616"/>
        <dbReference type="ChEBI" id="CHEBI:43474"/>
        <dbReference type="ChEBI" id="CHEBI:456216"/>
        <dbReference type="EC" id="5.6.2.3"/>
    </reaction>
</comment>
<dbReference type="PANTHER" id="PTHR47642:SF5">
    <property type="entry name" value="ATP-DEPENDENT DNA HELICASE"/>
    <property type="match status" value="1"/>
</dbReference>
<evidence type="ECO:0000256" key="9">
    <source>
        <dbReference type="RuleBase" id="RU363044"/>
    </source>
</evidence>
<dbReference type="InterPro" id="IPR049163">
    <property type="entry name" value="Pif1-like_2B_dom"/>
</dbReference>
<feature type="domain" description="DNA helicase Pif1-like DEAD-box helicase" evidence="10">
    <location>
        <begin position="10"/>
        <end position="108"/>
    </location>
</feature>
<dbReference type="Pfam" id="PF05970">
    <property type="entry name" value="PIF1"/>
    <property type="match status" value="1"/>
</dbReference>
<keyword evidence="1 9" id="KW-0547">Nucleotide-binding</keyword>
<dbReference type="GO" id="GO:0016787">
    <property type="term" value="F:hydrolase activity"/>
    <property type="evidence" value="ECO:0007669"/>
    <property type="project" value="UniProtKB-KW"/>
</dbReference>
<keyword evidence="3 9" id="KW-0378">Hydrolase</keyword>
<dbReference type="OrthoDB" id="432234at2759"/>
<feature type="domain" description="DNA helicase Pif1-like 2B" evidence="11">
    <location>
        <begin position="169"/>
        <end position="206"/>
    </location>
</feature>
<dbReference type="PANTHER" id="PTHR47642">
    <property type="entry name" value="ATP-DEPENDENT DNA HELICASE"/>
    <property type="match status" value="1"/>
</dbReference>
<protein>
    <recommendedName>
        <fullName evidence="9">ATP-dependent DNA helicase</fullName>
        <ecNumber evidence="9">5.6.2.3</ecNumber>
    </recommendedName>
</protein>
<dbReference type="GO" id="GO:0006310">
    <property type="term" value="P:DNA recombination"/>
    <property type="evidence" value="ECO:0007669"/>
    <property type="project" value="UniProtKB-KW"/>
</dbReference>
<comment type="cofactor">
    <cofactor evidence="9">
        <name>Mg(2+)</name>
        <dbReference type="ChEBI" id="CHEBI:18420"/>
    </cofactor>
</comment>
<evidence type="ECO:0000256" key="2">
    <source>
        <dbReference type="ARBA" id="ARBA00022763"/>
    </source>
</evidence>
<evidence type="ECO:0000256" key="6">
    <source>
        <dbReference type="ARBA" id="ARBA00023125"/>
    </source>
</evidence>
<evidence type="ECO:0000256" key="8">
    <source>
        <dbReference type="ARBA" id="ARBA00023235"/>
    </source>
</evidence>
<evidence type="ECO:0000256" key="5">
    <source>
        <dbReference type="ARBA" id="ARBA00022840"/>
    </source>
</evidence>
<keyword evidence="8" id="KW-0413">Isomerase</keyword>
<dbReference type="GO" id="GO:0005524">
    <property type="term" value="F:ATP binding"/>
    <property type="evidence" value="ECO:0007669"/>
    <property type="project" value="UniProtKB-KW"/>
</dbReference>
<sequence>MCFLLDQLSVLLREIIGALDLPTVGITASTGIAAVNIGGTTLHSWAGIGLGQEEAKHLAGKFLGQPKFELVLGRWRRISSLIIDEISMIDGALFDKLKDQAFVDMLNAMRFGKMDPKIINSFNGLARAITYTDGIEPTELYSTRREECPGFNSYGERVTQPQMEKLLERLVAPRSIELKVGAQVMLVKNLMPGVLVNGSVGKVVRFSTPAEAIKEHTEIAKLQKSKEGHVTDFGATGPLWPVIRFINGREIISSAHRDRHSNE</sequence>
<dbReference type="EC" id="5.6.2.3" evidence="9"/>
<comment type="caution">
    <text evidence="12">The sequence shown here is derived from an EMBL/GenBank/DDBJ whole genome shotgun (WGS) entry which is preliminary data.</text>
</comment>
<dbReference type="Proteomes" id="UP000807353">
    <property type="component" value="Unassembled WGS sequence"/>
</dbReference>
<evidence type="ECO:0000313" key="12">
    <source>
        <dbReference type="EMBL" id="KAF9458731.1"/>
    </source>
</evidence>
<evidence type="ECO:0000256" key="4">
    <source>
        <dbReference type="ARBA" id="ARBA00022806"/>
    </source>
</evidence>
<dbReference type="InterPro" id="IPR010285">
    <property type="entry name" value="DNA_helicase_pif1-like_DEAD"/>
</dbReference>
<accession>A0A9P5XZW5</accession>
<keyword evidence="4 9" id="KW-0347">Helicase</keyword>
<evidence type="ECO:0000313" key="13">
    <source>
        <dbReference type="Proteomes" id="UP000807353"/>
    </source>
</evidence>
<keyword evidence="9" id="KW-0233">DNA recombination</keyword>
<reference evidence="12" key="1">
    <citation type="submission" date="2020-11" db="EMBL/GenBank/DDBJ databases">
        <authorList>
            <consortium name="DOE Joint Genome Institute"/>
            <person name="Ahrendt S."/>
            <person name="Riley R."/>
            <person name="Andreopoulos W."/>
            <person name="Labutti K."/>
            <person name="Pangilinan J."/>
            <person name="Ruiz-Duenas F.J."/>
            <person name="Barrasa J.M."/>
            <person name="Sanchez-Garcia M."/>
            <person name="Camarero S."/>
            <person name="Miyauchi S."/>
            <person name="Serrano A."/>
            <person name="Linde D."/>
            <person name="Babiker R."/>
            <person name="Drula E."/>
            <person name="Ayuso-Fernandez I."/>
            <person name="Pacheco R."/>
            <person name="Padilla G."/>
            <person name="Ferreira P."/>
            <person name="Barriuso J."/>
            <person name="Kellner H."/>
            <person name="Castanera R."/>
            <person name="Alfaro M."/>
            <person name="Ramirez L."/>
            <person name="Pisabarro A.G."/>
            <person name="Kuo A."/>
            <person name="Tritt A."/>
            <person name="Lipzen A."/>
            <person name="He G."/>
            <person name="Yan M."/>
            <person name="Ng V."/>
            <person name="Cullen D."/>
            <person name="Martin F."/>
            <person name="Rosso M.-N."/>
            <person name="Henrissat B."/>
            <person name="Hibbett D."/>
            <person name="Martinez A.T."/>
            <person name="Grigoriev I.V."/>
        </authorList>
    </citation>
    <scope>NUCLEOTIDE SEQUENCE</scope>
    <source>
        <strain evidence="12">CBS 247.69</strain>
    </source>
</reference>
<keyword evidence="7 9" id="KW-0234">DNA repair</keyword>
<dbReference type="GO" id="GO:0000723">
    <property type="term" value="P:telomere maintenance"/>
    <property type="evidence" value="ECO:0007669"/>
    <property type="project" value="InterPro"/>
</dbReference>
<evidence type="ECO:0000256" key="1">
    <source>
        <dbReference type="ARBA" id="ARBA00022741"/>
    </source>
</evidence>
<organism evidence="12 13">
    <name type="scientific">Collybia nuda</name>
    <dbReference type="NCBI Taxonomy" id="64659"/>
    <lineage>
        <taxon>Eukaryota</taxon>
        <taxon>Fungi</taxon>
        <taxon>Dikarya</taxon>
        <taxon>Basidiomycota</taxon>
        <taxon>Agaricomycotina</taxon>
        <taxon>Agaricomycetes</taxon>
        <taxon>Agaricomycetidae</taxon>
        <taxon>Agaricales</taxon>
        <taxon>Tricholomatineae</taxon>
        <taxon>Clitocybaceae</taxon>
        <taxon>Collybia</taxon>
    </lineage>
</organism>
<dbReference type="InterPro" id="IPR027417">
    <property type="entry name" value="P-loop_NTPase"/>
</dbReference>